<evidence type="ECO:0000313" key="2">
    <source>
        <dbReference type="EMBL" id="MBK1696270.1"/>
    </source>
</evidence>
<evidence type="ECO:0000256" key="1">
    <source>
        <dbReference type="SAM" id="MobiDB-lite"/>
    </source>
</evidence>
<keyword evidence="3" id="KW-1185">Reference proteome</keyword>
<evidence type="ECO:0000313" key="3">
    <source>
        <dbReference type="Proteomes" id="UP000778970"/>
    </source>
</evidence>
<name>A0A934QGU5_9PROT</name>
<accession>A0A934QGU5</accession>
<dbReference type="EMBL" id="NRRE01000013">
    <property type="protein sequence ID" value="MBK1696270.1"/>
    <property type="molecule type" value="Genomic_DNA"/>
</dbReference>
<reference evidence="2" key="2">
    <citation type="journal article" date="2020" name="Microorganisms">
        <title>Osmotic Adaptation and Compatible Solute Biosynthesis of Phototrophic Bacteria as Revealed from Genome Analyses.</title>
        <authorList>
            <person name="Imhoff J.F."/>
            <person name="Rahn T."/>
            <person name="Kunzel S."/>
            <person name="Keller A."/>
            <person name="Neulinger S.C."/>
        </authorList>
    </citation>
    <scope>NUCLEOTIDE SEQUENCE</scope>
    <source>
        <strain evidence="2">DSM 9154</strain>
    </source>
</reference>
<reference evidence="2" key="1">
    <citation type="submission" date="2017-08" db="EMBL/GenBank/DDBJ databases">
        <authorList>
            <person name="Imhoff J.F."/>
            <person name="Rahn T."/>
            <person name="Kuenzel S."/>
            <person name="Neulinger S.C."/>
        </authorList>
    </citation>
    <scope>NUCLEOTIDE SEQUENCE</scope>
    <source>
        <strain evidence="2">DSM 9154</strain>
    </source>
</reference>
<gene>
    <name evidence="2" type="ORF">CKO21_03320</name>
</gene>
<feature type="region of interest" description="Disordered" evidence="1">
    <location>
        <begin position="1"/>
        <end position="22"/>
    </location>
</feature>
<organism evidence="2 3">
    <name type="scientific">Rhodovibrio salinarum</name>
    <dbReference type="NCBI Taxonomy" id="1087"/>
    <lineage>
        <taxon>Bacteria</taxon>
        <taxon>Pseudomonadati</taxon>
        <taxon>Pseudomonadota</taxon>
        <taxon>Alphaproteobacteria</taxon>
        <taxon>Rhodospirillales</taxon>
        <taxon>Rhodovibrionaceae</taxon>
        <taxon>Rhodovibrio</taxon>
    </lineage>
</organism>
<proteinExistence type="predicted"/>
<comment type="caution">
    <text evidence="2">The sequence shown here is derived from an EMBL/GenBank/DDBJ whole genome shotgun (WGS) entry which is preliminary data.</text>
</comment>
<dbReference type="Proteomes" id="UP000778970">
    <property type="component" value="Unassembled WGS sequence"/>
</dbReference>
<sequence length="162" mass="17571">METSAAGLEPEQPASGSKPVATGPEYRRLLDYWRALARQGRVSVEKLDGDMIAARWPYAMLLRVPPGGIVDIIQVFAPACDANGTGAETGVCAQNPFARDQASQISSWVLQVAQDAVGCHQPSRHQETFYQAGRARCLLAELLPCHVEGDRAAYLLLHLQDA</sequence>
<protein>
    <submittedName>
        <fullName evidence="2">Uncharacterized protein</fullName>
    </submittedName>
</protein>
<dbReference type="AlphaFoldDB" id="A0A934QGU5"/>